<comment type="caution">
    <text evidence="3">The sequence shown here is derived from an EMBL/GenBank/DDBJ whole genome shotgun (WGS) entry which is preliminary data.</text>
</comment>
<feature type="signal peptide" evidence="2">
    <location>
        <begin position="1"/>
        <end position="21"/>
    </location>
</feature>
<protein>
    <submittedName>
        <fullName evidence="3">DUF4097 and DUF4098 domain-containing protein YvlB</fullName>
    </submittedName>
</protein>
<reference evidence="3 4" key="1">
    <citation type="submission" date="2023-07" db="EMBL/GenBank/DDBJ databases">
        <title>Sorghum-associated microbial communities from plants grown in Nebraska, USA.</title>
        <authorList>
            <person name="Schachtman D."/>
        </authorList>
    </citation>
    <scope>NUCLEOTIDE SEQUENCE [LARGE SCALE GENOMIC DNA]</scope>
    <source>
        <strain evidence="3 4">4138</strain>
    </source>
</reference>
<evidence type="ECO:0000313" key="3">
    <source>
        <dbReference type="EMBL" id="MDR7121338.1"/>
    </source>
</evidence>
<sequence length="321" mass="34643">MMKQQLILGLAFSVFSQFLWAAESVNENLQVANNEKIFIENMRGEVEIIATAENRFKVSGTLDEKADGYSMESKNGFTSFKVKMPNMRNYGGWDWDDKDNQGSRLKIEVPLGAELEFQGVNSSVRVSGVQGSTKISTVNGSVYGEKLQKFIQLETVNGEVTSVNNNGRIRLSTVNGEIKDSGSQGRLSMDAVNGSIDSKSSANEVSVSVVNGEADLELTNAQQLEMSSVNGSLDAELKGSLTPRIEVSTVSGDAKLKLDKGINAKFNLVANAGGSIKNELTSQKAEKAKYGPRRSLEFSTGKGEGRVEMSTVSGSLKLQSN</sequence>
<dbReference type="RefSeq" id="WP_310278291.1">
    <property type="nucleotide sequence ID" value="NZ_JAVDWR010000006.1"/>
</dbReference>
<proteinExistence type="predicted"/>
<keyword evidence="2" id="KW-0732">Signal</keyword>
<name>A0ABU1W0T7_9GAMM</name>
<feature type="compositionally biased region" description="Polar residues" evidence="1">
    <location>
        <begin position="310"/>
        <end position="321"/>
    </location>
</feature>
<evidence type="ECO:0000313" key="4">
    <source>
        <dbReference type="Proteomes" id="UP001257909"/>
    </source>
</evidence>
<accession>A0ABU1W0T7</accession>
<evidence type="ECO:0000256" key="1">
    <source>
        <dbReference type="SAM" id="MobiDB-lite"/>
    </source>
</evidence>
<keyword evidence="4" id="KW-1185">Reference proteome</keyword>
<gene>
    <name evidence="3" type="ORF">J2W69_002280</name>
</gene>
<feature type="region of interest" description="Disordered" evidence="1">
    <location>
        <begin position="283"/>
        <end position="321"/>
    </location>
</feature>
<feature type="chain" id="PRO_5047060772" evidence="2">
    <location>
        <begin position="22"/>
        <end position="321"/>
    </location>
</feature>
<organism evidence="3 4">
    <name type="scientific">Rheinheimera soli</name>
    <dbReference type="NCBI Taxonomy" id="443616"/>
    <lineage>
        <taxon>Bacteria</taxon>
        <taxon>Pseudomonadati</taxon>
        <taxon>Pseudomonadota</taxon>
        <taxon>Gammaproteobacteria</taxon>
        <taxon>Chromatiales</taxon>
        <taxon>Chromatiaceae</taxon>
        <taxon>Rheinheimera</taxon>
    </lineage>
</organism>
<dbReference type="EMBL" id="JAVDWR010000006">
    <property type="protein sequence ID" value="MDR7121338.1"/>
    <property type="molecule type" value="Genomic_DNA"/>
</dbReference>
<evidence type="ECO:0000256" key="2">
    <source>
        <dbReference type="SAM" id="SignalP"/>
    </source>
</evidence>
<dbReference type="Proteomes" id="UP001257909">
    <property type="component" value="Unassembled WGS sequence"/>
</dbReference>